<dbReference type="AlphaFoldDB" id="A0A0A9D6Y2"/>
<accession>A0A0A9D6Y2</accession>
<reference evidence="1" key="1">
    <citation type="submission" date="2014-09" db="EMBL/GenBank/DDBJ databases">
        <authorList>
            <person name="Magalhaes I.L.F."/>
            <person name="Oliveira U."/>
            <person name="Santos F.R."/>
            <person name="Vidigal T.H.D.A."/>
            <person name="Brescovit A.D."/>
            <person name="Santos A.J."/>
        </authorList>
    </citation>
    <scope>NUCLEOTIDE SEQUENCE</scope>
    <source>
        <tissue evidence="1">Shoot tissue taken approximately 20 cm above the soil surface</tissue>
    </source>
</reference>
<sequence length="82" mass="9231">MHTYKWITGLLPRPDYQIIVQRVGKASQYILNFLCFLPLTPFIPGGFYFTMTHITPEHAHEFVCLSVSWHASCTAGGDGSTL</sequence>
<protein>
    <submittedName>
        <fullName evidence="1">Uncharacterized protein</fullName>
    </submittedName>
</protein>
<reference evidence="1" key="2">
    <citation type="journal article" date="2015" name="Data Brief">
        <title>Shoot transcriptome of the giant reed, Arundo donax.</title>
        <authorList>
            <person name="Barrero R.A."/>
            <person name="Guerrero F.D."/>
            <person name="Moolhuijzen P."/>
            <person name="Goolsby J.A."/>
            <person name="Tidwell J."/>
            <person name="Bellgard S.E."/>
            <person name="Bellgard M.I."/>
        </authorList>
    </citation>
    <scope>NUCLEOTIDE SEQUENCE</scope>
    <source>
        <tissue evidence="1">Shoot tissue taken approximately 20 cm above the soil surface</tissue>
    </source>
</reference>
<name>A0A0A9D6Y2_ARUDO</name>
<dbReference type="EMBL" id="GBRH01218408">
    <property type="protein sequence ID" value="JAD79487.1"/>
    <property type="molecule type" value="Transcribed_RNA"/>
</dbReference>
<evidence type="ECO:0000313" key="1">
    <source>
        <dbReference type="EMBL" id="JAD79487.1"/>
    </source>
</evidence>
<organism evidence="1">
    <name type="scientific">Arundo donax</name>
    <name type="common">Giant reed</name>
    <name type="synonym">Donax arundinaceus</name>
    <dbReference type="NCBI Taxonomy" id="35708"/>
    <lineage>
        <taxon>Eukaryota</taxon>
        <taxon>Viridiplantae</taxon>
        <taxon>Streptophyta</taxon>
        <taxon>Embryophyta</taxon>
        <taxon>Tracheophyta</taxon>
        <taxon>Spermatophyta</taxon>
        <taxon>Magnoliopsida</taxon>
        <taxon>Liliopsida</taxon>
        <taxon>Poales</taxon>
        <taxon>Poaceae</taxon>
        <taxon>PACMAD clade</taxon>
        <taxon>Arundinoideae</taxon>
        <taxon>Arundineae</taxon>
        <taxon>Arundo</taxon>
    </lineage>
</organism>
<proteinExistence type="predicted"/>